<name>A0A6I2F7D6_9MICO</name>
<dbReference type="CDD" id="cd12797">
    <property type="entry name" value="M23_peptidase"/>
    <property type="match status" value="1"/>
</dbReference>
<feature type="signal peptide" evidence="1">
    <location>
        <begin position="1"/>
        <end position="34"/>
    </location>
</feature>
<dbReference type="AlphaFoldDB" id="A0A6I2F7D6"/>
<sequence>MPRAGRRRAGRAWAALAALLLPAALVPADASASAAVALPAATVLPAAPPDAVAGDWAWPVGAPIRVLEPFRRPATRYSAGHRGIDVAATAGDPVMAAGTGVVHFAGAVAGRDVVSIDHGDGVISAIEPVTAVVAEGDVVRRGEPIGAVSAGGHCTGTCVHFGVRVDGEYVSPFLYLGGVPRAVLLPLAG</sequence>
<dbReference type="InterPro" id="IPR011055">
    <property type="entry name" value="Dup_hybrid_motif"/>
</dbReference>
<reference evidence="3 4" key="1">
    <citation type="submission" date="2019-10" db="EMBL/GenBank/DDBJ databases">
        <authorList>
            <person name="Nie G."/>
            <person name="Ming H."/>
            <person name="Yi B."/>
        </authorList>
    </citation>
    <scope>NUCLEOTIDE SEQUENCE [LARGE SCALE GENOMIC DNA]</scope>
    <source>
        <strain evidence="3 4">CFH 90414</strain>
    </source>
</reference>
<dbReference type="EMBL" id="WJIF01000001">
    <property type="protein sequence ID" value="MRG58680.1"/>
    <property type="molecule type" value="Genomic_DNA"/>
</dbReference>
<feature type="chain" id="PRO_5039715019" evidence="1">
    <location>
        <begin position="35"/>
        <end position="189"/>
    </location>
</feature>
<keyword evidence="4" id="KW-1185">Reference proteome</keyword>
<evidence type="ECO:0000313" key="3">
    <source>
        <dbReference type="EMBL" id="MRG58680.1"/>
    </source>
</evidence>
<feature type="domain" description="M23ase beta-sheet core" evidence="2">
    <location>
        <begin position="80"/>
        <end position="172"/>
    </location>
</feature>
<organism evidence="3 4">
    <name type="scientific">Agromyces agglutinans</name>
    <dbReference type="NCBI Taxonomy" id="2662258"/>
    <lineage>
        <taxon>Bacteria</taxon>
        <taxon>Bacillati</taxon>
        <taxon>Actinomycetota</taxon>
        <taxon>Actinomycetes</taxon>
        <taxon>Micrococcales</taxon>
        <taxon>Microbacteriaceae</taxon>
        <taxon>Agromyces</taxon>
    </lineage>
</organism>
<dbReference type="PANTHER" id="PTHR21666">
    <property type="entry name" value="PEPTIDASE-RELATED"/>
    <property type="match status" value="1"/>
</dbReference>
<keyword evidence="1" id="KW-0732">Signal</keyword>
<protein>
    <submittedName>
        <fullName evidence="3">Peptidoglycan DD-metalloendopeptidase family protein</fullName>
    </submittedName>
</protein>
<accession>A0A6I2F7D6</accession>
<dbReference type="SUPFAM" id="SSF51261">
    <property type="entry name" value="Duplicated hybrid motif"/>
    <property type="match status" value="1"/>
</dbReference>
<evidence type="ECO:0000313" key="4">
    <source>
        <dbReference type="Proteomes" id="UP000431080"/>
    </source>
</evidence>
<dbReference type="GO" id="GO:0004222">
    <property type="term" value="F:metalloendopeptidase activity"/>
    <property type="evidence" value="ECO:0007669"/>
    <property type="project" value="TreeGrafter"/>
</dbReference>
<dbReference type="Gene3D" id="2.70.70.10">
    <property type="entry name" value="Glucose Permease (Domain IIA)"/>
    <property type="match status" value="1"/>
</dbReference>
<evidence type="ECO:0000256" key="1">
    <source>
        <dbReference type="SAM" id="SignalP"/>
    </source>
</evidence>
<gene>
    <name evidence="3" type="ORF">GE115_02160</name>
</gene>
<comment type="caution">
    <text evidence="3">The sequence shown here is derived from an EMBL/GenBank/DDBJ whole genome shotgun (WGS) entry which is preliminary data.</text>
</comment>
<proteinExistence type="predicted"/>
<evidence type="ECO:0000259" key="2">
    <source>
        <dbReference type="Pfam" id="PF01551"/>
    </source>
</evidence>
<dbReference type="Proteomes" id="UP000431080">
    <property type="component" value="Unassembled WGS sequence"/>
</dbReference>
<dbReference type="PANTHER" id="PTHR21666:SF270">
    <property type="entry name" value="MUREIN HYDROLASE ACTIVATOR ENVC"/>
    <property type="match status" value="1"/>
</dbReference>
<dbReference type="Pfam" id="PF01551">
    <property type="entry name" value="Peptidase_M23"/>
    <property type="match status" value="1"/>
</dbReference>
<dbReference type="InterPro" id="IPR050570">
    <property type="entry name" value="Cell_wall_metabolism_enzyme"/>
</dbReference>
<dbReference type="InterPro" id="IPR016047">
    <property type="entry name" value="M23ase_b-sheet_dom"/>
</dbReference>